<dbReference type="PROSITE" id="PS51819">
    <property type="entry name" value="VOC"/>
    <property type="match status" value="1"/>
</dbReference>
<evidence type="ECO:0000313" key="2">
    <source>
        <dbReference type="EMBL" id="KAA9395474.1"/>
    </source>
</evidence>
<dbReference type="PANTHER" id="PTHR35908">
    <property type="entry name" value="HYPOTHETICAL FUSION PROTEIN"/>
    <property type="match status" value="1"/>
</dbReference>
<evidence type="ECO:0000259" key="1">
    <source>
        <dbReference type="PROSITE" id="PS51819"/>
    </source>
</evidence>
<keyword evidence="3" id="KW-1185">Reference proteome</keyword>
<dbReference type="Gene3D" id="3.10.180.10">
    <property type="entry name" value="2,3-Dihydroxybiphenyl 1,2-Dioxygenase, domain 1"/>
    <property type="match status" value="1"/>
</dbReference>
<name>A0A5J5L0J9_9MICC</name>
<dbReference type="PANTHER" id="PTHR35908:SF1">
    <property type="entry name" value="CONSERVED PROTEIN"/>
    <property type="match status" value="1"/>
</dbReference>
<dbReference type="InterPro" id="IPR041581">
    <property type="entry name" value="Glyoxalase_6"/>
</dbReference>
<dbReference type="OrthoDB" id="1645442at2"/>
<dbReference type="SUPFAM" id="SSF54593">
    <property type="entry name" value="Glyoxalase/Bleomycin resistance protein/Dihydroxybiphenyl dioxygenase"/>
    <property type="match status" value="1"/>
</dbReference>
<accession>A0A5J5L0J9</accession>
<dbReference type="AlphaFoldDB" id="A0A5J5L0J9"/>
<dbReference type="Pfam" id="PF18029">
    <property type="entry name" value="Glyoxalase_6"/>
    <property type="match status" value="1"/>
</dbReference>
<dbReference type="InterPro" id="IPR037523">
    <property type="entry name" value="VOC_core"/>
</dbReference>
<comment type="caution">
    <text evidence="2">The sequence shown here is derived from an EMBL/GenBank/DDBJ whole genome shotgun (WGS) entry which is preliminary data.</text>
</comment>
<feature type="domain" description="VOC" evidence="1">
    <location>
        <begin position="8"/>
        <end position="130"/>
    </location>
</feature>
<sequence>MSASIQAKRSVIALDCPDAEALADFYARLLGWRVHSSGDYPDWVDVLPPGDGDGAMAIACQQIENYRAPDWPEGPVPQQEHLDFYVDSIADAAPLAEAAGATRHPHQPSEDGMFMVFLDPVGHPFCLCQE</sequence>
<dbReference type="EMBL" id="SZWF01000001">
    <property type="protein sequence ID" value="KAA9395474.1"/>
    <property type="molecule type" value="Genomic_DNA"/>
</dbReference>
<dbReference type="RefSeq" id="WP_158032284.1">
    <property type="nucleotide sequence ID" value="NZ_ML708610.1"/>
</dbReference>
<organism evidence="2 3">
    <name type="scientific">Kocuria coralli</name>
    <dbReference type="NCBI Taxonomy" id="1461025"/>
    <lineage>
        <taxon>Bacteria</taxon>
        <taxon>Bacillati</taxon>
        <taxon>Actinomycetota</taxon>
        <taxon>Actinomycetes</taxon>
        <taxon>Micrococcales</taxon>
        <taxon>Micrococcaceae</taxon>
        <taxon>Kocuria</taxon>
    </lineage>
</organism>
<dbReference type="CDD" id="cd06587">
    <property type="entry name" value="VOC"/>
    <property type="match status" value="1"/>
</dbReference>
<dbReference type="InterPro" id="IPR029068">
    <property type="entry name" value="Glyas_Bleomycin-R_OHBP_Dase"/>
</dbReference>
<reference evidence="2 3" key="1">
    <citation type="submission" date="2019-05" db="EMBL/GenBank/DDBJ databases">
        <title>Kocuria coralli sp. nov., a novel actinobacterium isolated from coral reef seawater.</title>
        <authorList>
            <person name="Li J."/>
        </authorList>
    </citation>
    <scope>NUCLEOTIDE SEQUENCE [LARGE SCALE GENOMIC DNA]</scope>
    <source>
        <strain evidence="2 3">SCSIO 13007</strain>
    </source>
</reference>
<protein>
    <submittedName>
        <fullName evidence="2">VOC family protein</fullName>
    </submittedName>
</protein>
<evidence type="ECO:0000313" key="3">
    <source>
        <dbReference type="Proteomes" id="UP000325957"/>
    </source>
</evidence>
<dbReference type="Proteomes" id="UP000325957">
    <property type="component" value="Unassembled WGS sequence"/>
</dbReference>
<gene>
    <name evidence="2" type="ORF">FCK90_00105</name>
</gene>
<proteinExistence type="predicted"/>